<gene>
    <name evidence="2" type="ORF">GCM10025885_04360</name>
</gene>
<organism evidence="2 3">
    <name type="scientific">Tetragenococcus osmophilus</name>
    <dbReference type="NCBI Taxonomy" id="526944"/>
    <lineage>
        <taxon>Bacteria</taxon>
        <taxon>Bacillati</taxon>
        <taxon>Bacillota</taxon>
        <taxon>Bacilli</taxon>
        <taxon>Lactobacillales</taxon>
        <taxon>Enterococcaceae</taxon>
        <taxon>Tetragenococcus</taxon>
    </lineage>
</organism>
<reference evidence="2 3" key="1">
    <citation type="journal article" date="2014" name="Int. J. Syst. Evol. Microbiol.">
        <title>Complete genome sequence of Corynebacterium casei LMG S-19264T (=DSM 44701T), isolated from a smear-ripened cheese.</title>
        <authorList>
            <consortium name="US DOE Joint Genome Institute (JGI-PGF)"/>
            <person name="Walter F."/>
            <person name="Albersmeier A."/>
            <person name="Kalinowski J."/>
            <person name="Ruckert C."/>
        </authorList>
    </citation>
    <scope>NUCLEOTIDE SEQUENCE [LARGE SCALE GENOMIC DNA]</scope>
    <source>
        <strain evidence="2 3">NBRC 114545</strain>
    </source>
</reference>
<accession>A0AA37XIX3</accession>
<protein>
    <submittedName>
        <fullName evidence="2">Uncharacterized protein</fullName>
    </submittedName>
</protein>
<feature type="transmembrane region" description="Helical" evidence="1">
    <location>
        <begin position="12"/>
        <end position="32"/>
    </location>
</feature>
<keyword evidence="1" id="KW-0812">Transmembrane</keyword>
<sequence>MSGKKKGAMYPLKVLGNLIGWVVIFGVVKWAIKKRFSQRNNRR</sequence>
<evidence type="ECO:0000313" key="3">
    <source>
        <dbReference type="Proteomes" id="UP001157039"/>
    </source>
</evidence>
<comment type="caution">
    <text evidence="2">The sequence shown here is derived from an EMBL/GenBank/DDBJ whole genome shotgun (WGS) entry which is preliminary data.</text>
</comment>
<keyword evidence="1" id="KW-1133">Transmembrane helix</keyword>
<name>A0AA37XIX3_9ENTE</name>
<evidence type="ECO:0000256" key="1">
    <source>
        <dbReference type="SAM" id="Phobius"/>
    </source>
</evidence>
<evidence type="ECO:0000313" key="2">
    <source>
        <dbReference type="EMBL" id="GMA71387.1"/>
    </source>
</evidence>
<dbReference type="AlphaFoldDB" id="A0AA37XIX3"/>
<keyword evidence="1" id="KW-0472">Membrane</keyword>
<dbReference type="Proteomes" id="UP001157039">
    <property type="component" value="Unassembled WGS sequence"/>
</dbReference>
<dbReference type="EMBL" id="BSUW01000001">
    <property type="protein sequence ID" value="GMA71387.1"/>
    <property type="molecule type" value="Genomic_DNA"/>
</dbReference>
<proteinExistence type="predicted"/>